<gene>
    <name evidence="3" type="ORF">G7B40_019115</name>
</gene>
<dbReference type="InterPro" id="IPR007890">
    <property type="entry name" value="CHASE2"/>
</dbReference>
<dbReference type="Pfam" id="PF05226">
    <property type="entry name" value="CHASE2"/>
    <property type="match status" value="1"/>
</dbReference>
<keyword evidence="1" id="KW-0812">Transmembrane</keyword>
<dbReference type="Gene3D" id="3.30.565.10">
    <property type="entry name" value="Histidine kinase-like ATPase, C-terminal domain"/>
    <property type="match status" value="1"/>
</dbReference>
<dbReference type="SUPFAM" id="SSF55874">
    <property type="entry name" value="ATPase domain of HSP90 chaperone/DNA topoisomerase II/histidine kinase"/>
    <property type="match status" value="1"/>
</dbReference>
<dbReference type="AlphaFoldDB" id="A0AAP5MB45"/>
<feature type="transmembrane region" description="Helical" evidence="1">
    <location>
        <begin position="377"/>
        <end position="398"/>
    </location>
</feature>
<protein>
    <submittedName>
        <fullName evidence="3">CHASE2 domain-containing protein</fullName>
    </submittedName>
</protein>
<organism evidence="3 4">
    <name type="scientific">Aetokthonos hydrillicola Thurmond2011</name>
    <dbReference type="NCBI Taxonomy" id="2712845"/>
    <lineage>
        <taxon>Bacteria</taxon>
        <taxon>Bacillati</taxon>
        <taxon>Cyanobacteriota</taxon>
        <taxon>Cyanophyceae</taxon>
        <taxon>Nostocales</taxon>
        <taxon>Hapalosiphonaceae</taxon>
        <taxon>Aetokthonos</taxon>
    </lineage>
</organism>
<feature type="transmembrane region" description="Helical" evidence="1">
    <location>
        <begin position="351"/>
        <end position="371"/>
    </location>
</feature>
<reference evidence="4" key="1">
    <citation type="journal article" date="2021" name="Science">
        <title>Hunting the eagle killer: A cyanobacterial neurotoxin causes vacuolar myelinopathy.</title>
        <authorList>
            <person name="Breinlinger S."/>
            <person name="Phillips T.J."/>
            <person name="Haram B.N."/>
            <person name="Mares J."/>
            <person name="Martinez Yerena J.A."/>
            <person name="Hrouzek P."/>
            <person name="Sobotka R."/>
            <person name="Henderson W.M."/>
            <person name="Schmieder P."/>
            <person name="Williams S.M."/>
            <person name="Lauderdale J.D."/>
            <person name="Wilde H.D."/>
            <person name="Gerrin W."/>
            <person name="Kust A."/>
            <person name="Washington J.W."/>
            <person name="Wagner C."/>
            <person name="Geier B."/>
            <person name="Liebeke M."/>
            <person name="Enke H."/>
            <person name="Niedermeyer T.H.J."/>
            <person name="Wilde S.B."/>
        </authorList>
    </citation>
    <scope>NUCLEOTIDE SEQUENCE [LARGE SCALE GENOMIC DNA]</scope>
    <source>
        <strain evidence="4">Thurmond2011</strain>
    </source>
</reference>
<accession>A0AAP5MB45</accession>
<evidence type="ECO:0000259" key="2">
    <source>
        <dbReference type="SMART" id="SM01080"/>
    </source>
</evidence>
<proteinExistence type="predicted"/>
<evidence type="ECO:0000313" key="3">
    <source>
        <dbReference type="EMBL" id="MDR9896658.1"/>
    </source>
</evidence>
<dbReference type="EMBL" id="JAALHA020000009">
    <property type="protein sequence ID" value="MDR9896658.1"/>
    <property type="molecule type" value="Genomic_DNA"/>
</dbReference>
<keyword evidence="1" id="KW-0472">Membrane</keyword>
<keyword evidence="1" id="KW-1133">Transmembrane helix</keyword>
<name>A0AAP5MB45_9CYAN</name>
<sequence>MTQIVTLEKIKETIANWRVGVLPGIIVIALVIILRSIGSMQFLEWQAFDSFLGLRLQEPIEERVLIVGINENDIRSVGVYPIPDKEIAFILKKIHSLEPRVIGVDIFKDLPVEPGHTELLSTFKEINNLIAIEKVLPETIAPPPVLPSERVCFADQVIDSDGKLRRSLLLVKFLPETYKTSLSLCLAKAYLSHENISLETGFQDTGAIRFGNTELPRFVPNFGGYVHTDAGGVQILLNFRSGRERFRMVTLGDIKTGNFDPSWIRDRIVIIGMTAPSVKDFITTSAITSTKPAPGRVYGVEIQAHAVSQIISAVLNSRPLLKTWSEFSEYLWIIGWGVLGINFACLRKSPFVNFLSVGIASTFLILISYVLLTLGLWVPVIPTLLVFVLNGVGLMALYQYDQVLQSKINSRQAIIERTFEMIHNGPLQTLAKTLKYVRERNLPTNELLSELEKELEKLNYELRGVYEFLQAEPLIQDNSLYLGRGLELDLRDPIQEVLYQVYLYTLQRDFPCFKTIKIKIRSFDPIDDQYLNLEQKQGLCRFLEEALCNVGKHAIGVTRLEVSCKQKEGFYTLSILDNGSGINSSREGQGTQQFKNIAKQLNGNFRRFSLSPHGTLCELSWPVPKYWW</sequence>
<evidence type="ECO:0000256" key="1">
    <source>
        <dbReference type="SAM" id="Phobius"/>
    </source>
</evidence>
<dbReference type="Proteomes" id="UP000667802">
    <property type="component" value="Unassembled WGS sequence"/>
</dbReference>
<dbReference type="InterPro" id="IPR036890">
    <property type="entry name" value="HATPase_C_sf"/>
</dbReference>
<dbReference type="SMART" id="SM01080">
    <property type="entry name" value="CHASE2"/>
    <property type="match status" value="1"/>
</dbReference>
<evidence type="ECO:0000313" key="4">
    <source>
        <dbReference type="Proteomes" id="UP000667802"/>
    </source>
</evidence>
<dbReference type="RefSeq" id="WP_208341673.1">
    <property type="nucleotide sequence ID" value="NZ_CAWQFN010000004.1"/>
</dbReference>
<feature type="domain" description="CHASE2" evidence="2">
    <location>
        <begin position="40"/>
        <end position="343"/>
    </location>
</feature>
<comment type="caution">
    <text evidence="3">The sequence shown here is derived from an EMBL/GenBank/DDBJ whole genome shotgun (WGS) entry which is preliminary data.</text>
</comment>
<feature type="transmembrane region" description="Helical" evidence="1">
    <location>
        <begin position="15"/>
        <end position="34"/>
    </location>
</feature>
<keyword evidence="4" id="KW-1185">Reference proteome</keyword>